<dbReference type="EC" id="5.3.1.6" evidence="3"/>
<dbReference type="PANTHER" id="PTHR11934">
    <property type="entry name" value="RIBOSE-5-PHOSPHATE ISOMERASE"/>
    <property type="match status" value="1"/>
</dbReference>
<dbReference type="GO" id="GO:0009052">
    <property type="term" value="P:pentose-phosphate shunt, non-oxidative branch"/>
    <property type="evidence" value="ECO:0007669"/>
    <property type="project" value="UniProtKB-UniRule"/>
</dbReference>
<dbReference type="NCBIfam" id="NF001924">
    <property type="entry name" value="PRK00702.1"/>
    <property type="match status" value="1"/>
</dbReference>
<dbReference type="FunFam" id="3.40.50.1360:FF:000001">
    <property type="entry name" value="Ribose-5-phosphate isomerase A"/>
    <property type="match status" value="1"/>
</dbReference>
<dbReference type="SUPFAM" id="SSF75445">
    <property type="entry name" value="D-ribose-5-phosphate isomerase (RpiA), lid domain"/>
    <property type="match status" value="1"/>
</dbReference>
<dbReference type="GO" id="GO:0004751">
    <property type="term" value="F:ribose-5-phosphate isomerase activity"/>
    <property type="evidence" value="ECO:0007669"/>
    <property type="project" value="UniProtKB-UniRule"/>
</dbReference>
<accession>A0A1B7YZ86</accession>
<comment type="caution">
    <text evidence="4">The sequence shown here is derived from an EMBL/GenBank/DDBJ whole genome shotgun (WGS) entry which is preliminary data.</text>
</comment>
<keyword evidence="5" id="KW-1185">Reference proteome</keyword>
<evidence type="ECO:0000256" key="1">
    <source>
        <dbReference type="ARBA" id="ARBA00001713"/>
    </source>
</evidence>
<gene>
    <name evidence="3" type="primary">rpiA</name>
    <name evidence="4" type="ORF">A9200_11290</name>
</gene>
<dbReference type="KEGG" id="mart:BTR34_01220"/>
<comment type="similarity">
    <text evidence="3">Belongs to the ribose 5-phosphate isomerase family.</text>
</comment>
<dbReference type="EMBL" id="LZFP01000050">
    <property type="protein sequence ID" value="OBR35778.1"/>
    <property type="molecule type" value="Genomic_DNA"/>
</dbReference>
<dbReference type="Gene3D" id="3.40.50.1360">
    <property type="match status" value="1"/>
</dbReference>
<dbReference type="Gene3D" id="3.30.70.260">
    <property type="match status" value="1"/>
</dbReference>
<dbReference type="InterPro" id="IPR004788">
    <property type="entry name" value="Ribose5P_isomerase_type_A"/>
</dbReference>
<protein>
    <recommendedName>
        <fullName evidence="3">Ribose-5-phosphate isomerase A</fullName>
        <ecNumber evidence="3">5.3.1.6</ecNumber>
    </recommendedName>
    <alternativeName>
        <fullName evidence="3">Phosphoriboisomerase A</fullName>
        <shortName evidence="3">PRI</shortName>
    </alternativeName>
</protein>
<comment type="function">
    <text evidence="3">Catalyzes the reversible conversion of ribose-5-phosphate to ribulose 5-phosphate.</text>
</comment>
<dbReference type="GO" id="GO:0005829">
    <property type="term" value="C:cytosol"/>
    <property type="evidence" value="ECO:0007669"/>
    <property type="project" value="TreeGrafter"/>
</dbReference>
<feature type="binding site" evidence="3">
    <location>
        <begin position="83"/>
        <end position="86"/>
    </location>
    <ligand>
        <name>substrate</name>
    </ligand>
</feature>
<reference evidence="5" key="1">
    <citation type="submission" date="2016-06" db="EMBL/GenBank/DDBJ databases">
        <authorList>
            <person name="Zhan P."/>
        </authorList>
    </citation>
    <scope>NUCLEOTIDE SEQUENCE [LARGE SCALE GENOMIC DNA]</scope>
    <source>
        <strain evidence="5">T28</strain>
    </source>
</reference>
<comment type="subunit">
    <text evidence="3">Homodimer.</text>
</comment>
<dbReference type="InterPro" id="IPR037171">
    <property type="entry name" value="NagB/RpiA_transferase-like"/>
</dbReference>
<dbReference type="NCBIfam" id="TIGR00021">
    <property type="entry name" value="rpiA"/>
    <property type="match status" value="1"/>
</dbReference>
<organism evidence="4 5">
    <name type="scientific">Maribacter hydrothermalis</name>
    <dbReference type="NCBI Taxonomy" id="1836467"/>
    <lineage>
        <taxon>Bacteria</taxon>
        <taxon>Pseudomonadati</taxon>
        <taxon>Bacteroidota</taxon>
        <taxon>Flavobacteriia</taxon>
        <taxon>Flavobacteriales</taxon>
        <taxon>Flavobacteriaceae</taxon>
        <taxon>Maribacter</taxon>
    </lineage>
</organism>
<comment type="pathway">
    <text evidence="3">Carbohydrate degradation; pentose phosphate pathway; D-ribose 5-phosphate from D-ribulose 5-phosphate (non-oxidative stage): step 1/1.</text>
</comment>
<sequence>MNSVNEKKVAALAAVKYVKSGMSVGLGTGSTAFFMIEAIGEMVKNGAVIKAVATSNETEKLATKIGIDVITLAEAKRLDVTIDGADEVDDDFQLIKGGGGALLREKIVAHNSDMNIIIADSSKSVSKLGKFKLPIETIPFATKLIKIELEEMGLSPVQRLKGDADYKTDENNDIVDVDIWNTTVKLTDLEQKLKTIPGIVETGLFLTTTNLVIIGKGEQAIEKRR</sequence>
<dbReference type="GO" id="GO:0006014">
    <property type="term" value="P:D-ribose metabolic process"/>
    <property type="evidence" value="ECO:0007669"/>
    <property type="project" value="TreeGrafter"/>
</dbReference>
<dbReference type="OrthoDB" id="5870696at2"/>
<dbReference type="PANTHER" id="PTHR11934:SF0">
    <property type="entry name" value="RIBOSE-5-PHOSPHATE ISOMERASE"/>
    <property type="match status" value="1"/>
</dbReference>
<feature type="binding site" evidence="3">
    <location>
        <begin position="28"/>
        <end position="31"/>
    </location>
    <ligand>
        <name>substrate</name>
    </ligand>
</feature>
<evidence type="ECO:0000313" key="5">
    <source>
        <dbReference type="Proteomes" id="UP000092164"/>
    </source>
</evidence>
<dbReference type="AlphaFoldDB" id="A0A1B7YZ86"/>
<evidence type="ECO:0000256" key="2">
    <source>
        <dbReference type="ARBA" id="ARBA00023235"/>
    </source>
</evidence>
<comment type="catalytic activity">
    <reaction evidence="1 3">
        <text>aldehydo-D-ribose 5-phosphate = D-ribulose 5-phosphate</text>
        <dbReference type="Rhea" id="RHEA:14657"/>
        <dbReference type="ChEBI" id="CHEBI:58121"/>
        <dbReference type="ChEBI" id="CHEBI:58273"/>
        <dbReference type="EC" id="5.3.1.6"/>
    </reaction>
</comment>
<dbReference type="Proteomes" id="UP000092164">
    <property type="component" value="Unassembled WGS sequence"/>
</dbReference>
<dbReference type="HAMAP" id="MF_00170">
    <property type="entry name" value="Rib_5P_isom_A"/>
    <property type="match status" value="1"/>
</dbReference>
<name>A0A1B7YZ86_9FLAO</name>
<dbReference type="RefSeq" id="WP_068487060.1">
    <property type="nucleotide sequence ID" value="NZ_CP018760.1"/>
</dbReference>
<feature type="binding site" evidence="3">
    <location>
        <position position="123"/>
    </location>
    <ligand>
        <name>substrate</name>
    </ligand>
</feature>
<dbReference type="SUPFAM" id="SSF100950">
    <property type="entry name" value="NagB/RpiA/CoA transferase-like"/>
    <property type="match status" value="1"/>
</dbReference>
<proteinExistence type="inferred from homology"/>
<dbReference type="InterPro" id="IPR020672">
    <property type="entry name" value="Ribose5P_isomerase_typA_subgr"/>
</dbReference>
<dbReference type="Pfam" id="PF06026">
    <property type="entry name" value="Rib_5-P_isom_A"/>
    <property type="match status" value="1"/>
</dbReference>
<evidence type="ECO:0000313" key="4">
    <source>
        <dbReference type="EMBL" id="OBR35778.1"/>
    </source>
</evidence>
<feature type="active site" description="Proton acceptor" evidence="3">
    <location>
        <position position="105"/>
    </location>
</feature>
<feature type="binding site" evidence="3">
    <location>
        <begin position="96"/>
        <end position="99"/>
    </location>
    <ligand>
        <name>substrate</name>
    </ligand>
</feature>
<keyword evidence="2 3" id="KW-0413">Isomerase</keyword>
<dbReference type="UniPathway" id="UPA00115">
    <property type="reaction ID" value="UER00412"/>
</dbReference>
<dbReference type="STRING" id="1836467.BTR34_01220"/>
<dbReference type="CDD" id="cd01398">
    <property type="entry name" value="RPI_A"/>
    <property type="match status" value="1"/>
</dbReference>
<evidence type="ECO:0000256" key="3">
    <source>
        <dbReference type="HAMAP-Rule" id="MF_00170"/>
    </source>
</evidence>